<feature type="signal peptide" evidence="1">
    <location>
        <begin position="1"/>
        <end position="21"/>
    </location>
</feature>
<dbReference type="PROSITE" id="PS51257">
    <property type="entry name" value="PROKAR_LIPOPROTEIN"/>
    <property type="match status" value="1"/>
</dbReference>
<organism evidence="2 3">
    <name type="scientific">Bordetella genomosp. 7</name>
    <dbReference type="NCBI Taxonomy" id="1416805"/>
    <lineage>
        <taxon>Bacteria</taxon>
        <taxon>Pseudomonadati</taxon>
        <taxon>Pseudomonadota</taxon>
        <taxon>Betaproteobacteria</taxon>
        <taxon>Burkholderiales</taxon>
        <taxon>Alcaligenaceae</taxon>
        <taxon>Bordetella</taxon>
    </lineage>
</organism>
<dbReference type="OrthoDB" id="8636595at2"/>
<reference evidence="3" key="1">
    <citation type="submission" date="2017-05" db="EMBL/GenBank/DDBJ databases">
        <title>Complete and WGS of Bordetella genogroups.</title>
        <authorList>
            <person name="Spilker T."/>
            <person name="Lipuma J."/>
        </authorList>
    </citation>
    <scope>NUCLEOTIDE SEQUENCE [LARGE SCALE GENOMIC DNA]</scope>
    <source>
        <strain evidence="3">AU18089</strain>
    </source>
</reference>
<dbReference type="AlphaFoldDB" id="A0A261R0F2"/>
<accession>A0A261R0F2</accession>
<evidence type="ECO:0000256" key="1">
    <source>
        <dbReference type="SAM" id="SignalP"/>
    </source>
</evidence>
<protein>
    <recommendedName>
        <fullName evidence="4">Lipoprotein</fullName>
    </recommendedName>
</protein>
<keyword evidence="1" id="KW-0732">Signal</keyword>
<keyword evidence="3" id="KW-1185">Reference proteome</keyword>
<feature type="chain" id="PRO_5012559977" description="Lipoprotein" evidence="1">
    <location>
        <begin position="22"/>
        <end position="112"/>
    </location>
</feature>
<evidence type="ECO:0000313" key="3">
    <source>
        <dbReference type="Proteomes" id="UP000216947"/>
    </source>
</evidence>
<evidence type="ECO:0008006" key="4">
    <source>
        <dbReference type="Google" id="ProtNLM"/>
    </source>
</evidence>
<name>A0A261R0F2_9BORD</name>
<dbReference type="Proteomes" id="UP000216947">
    <property type="component" value="Unassembled WGS sequence"/>
</dbReference>
<gene>
    <name evidence="2" type="ORF">CAL19_13565</name>
</gene>
<evidence type="ECO:0000313" key="2">
    <source>
        <dbReference type="EMBL" id="OZI18090.1"/>
    </source>
</evidence>
<dbReference type="EMBL" id="NEVK01000006">
    <property type="protein sequence ID" value="OZI18090.1"/>
    <property type="molecule type" value="Genomic_DNA"/>
</dbReference>
<comment type="caution">
    <text evidence="2">The sequence shown here is derived from an EMBL/GenBank/DDBJ whole genome shotgun (WGS) entry which is preliminary data.</text>
</comment>
<proteinExistence type="predicted"/>
<dbReference type="RefSeq" id="WP_026639991.1">
    <property type="nucleotide sequence ID" value="NZ_NEVI01000017.1"/>
</dbReference>
<sequence length="112" mass="12016">MKLRYLAVLAAAAVLAGCANVKDVRARDPVFYGSTARTADDYITCVQTAWQGSGTPSRRQPVHNGHELVVDGTMGVEAVLTATTWRGKTDVSLSTRIPRYTSALTEAANLCM</sequence>